<proteinExistence type="predicted"/>
<name>A0A932MLF8_UNCTE</name>
<dbReference type="Proteomes" id="UP000782312">
    <property type="component" value="Unassembled WGS sequence"/>
</dbReference>
<keyword evidence="2" id="KW-0808">Transferase</keyword>
<reference evidence="2" key="1">
    <citation type="submission" date="2020-07" db="EMBL/GenBank/DDBJ databases">
        <title>Huge and variable diversity of episymbiotic CPR bacteria and DPANN archaea in groundwater ecosystems.</title>
        <authorList>
            <person name="He C.Y."/>
            <person name="Keren R."/>
            <person name="Whittaker M."/>
            <person name="Farag I.F."/>
            <person name="Doudna J."/>
            <person name="Cate J.H.D."/>
            <person name="Banfield J.F."/>
        </authorList>
    </citation>
    <scope>NUCLEOTIDE SEQUENCE</scope>
    <source>
        <strain evidence="2">NC_groundwater_763_Ag_S-0.2um_68_21</strain>
    </source>
</reference>
<dbReference type="GO" id="GO:0008168">
    <property type="term" value="F:methyltransferase activity"/>
    <property type="evidence" value="ECO:0007669"/>
    <property type="project" value="UniProtKB-KW"/>
</dbReference>
<sequence length="242" mass="25810">MSVRVGGREPRAWSDQVKDFVRERYAHLCAARAYPPGGRARAREAGYPAAWVEALPDSVAEAYCGCGYALEEVELAGVRLAVDLGCGAGLDARLLAERLGGRGRVLALDFSLAVARRARAAAERAALAVGDMERLPLRDGIADLVIANASLNLTVDKEAALAEAARILRTGGRLVAREMVRAGPLPAEIERDSSAWNASLGGVPEEDEWRAWLAQAGFAGVRISHHRPFPPVAAVRIEAVKA</sequence>
<evidence type="ECO:0000313" key="2">
    <source>
        <dbReference type="EMBL" id="MBI3127134.1"/>
    </source>
</evidence>
<dbReference type="SUPFAM" id="SSF53335">
    <property type="entry name" value="S-adenosyl-L-methionine-dependent methyltransferases"/>
    <property type="match status" value="1"/>
</dbReference>
<dbReference type="InterPro" id="IPR029063">
    <property type="entry name" value="SAM-dependent_MTases_sf"/>
</dbReference>
<accession>A0A932MLF8</accession>
<dbReference type="InterPro" id="IPR025714">
    <property type="entry name" value="Methyltranfer_dom"/>
</dbReference>
<organism evidence="2 3">
    <name type="scientific">Tectimicrobiota bacterium</name>
    <dbReference type="NCBI Taxonomy" id="2528274"/>
    <lineage>
        <taxon>Bacteria</taxon>
        <taxon>Pseudomonadati</taxon>
        <taxon>Nitrospinota/Tectimicrobiota group</taxon>
        <taxon>Candidatus Tectimicrobiota</taxon>
    </lineage>
</organism>
<dbReference type="PANTHER" id="PTHR43591">
    <property type="entry name" value="METHYLTRANSFERASE"/>
    <property type="match status" value="1"/>
</dbReference>
<dbReference type="GO" id="GO:0032259">
    <property type="term" value="P:methylation"/>
    <property type="evidence" value="ECO:0007669"/>
    <property type="project" value="UniProtKB-KW"/>
</dbReference>
<evidence type="ECO:0000313" key="3">
    <source>
        <dbReference type="Proteomes" id="UP000782312"/>
    </source>
</evidence>
<feature type="domain" description="Methyltransferase" evidence="1">
    <location>
        <begin position="82"/>
        <end position="217"/>
    </location>
</feature>
<gene>
    <name evidence="2" type="ORF">HYZ11_05990</name>
</gene>
<protein>
    <submittedName>
        <fullName evidence="2">Methyltransferase domain-containing protein</fullName>
    </submittedName>
</protein>
<dbReference type="EMBL" id="JACPUR010000015">
    <property type="protein sequence ID" value="MBI3127134.1"/>
    <property type="molecule type" value="Genomic_DNA"/>
</dbReference>
<keyword evidence="2" id="KW-0489">Methyltransferase</keyword>
<dbReference type="AlphaFoldDB" id="A0A932MLF8"/>
<dbReference type="CDD" id="cd02440">
    <property type="entry name" value="AdoMet_MTases"/>
    <property type="match status" value="1"/>
</dbReference>
<comment type="caution">
    <text evidence="2">The sequence shown here is derived from an EMBL/GenBank/DDBJ whole genome shotgun (WGS) entry which is preliminary data.</text>
</comment>
<dbReference type="Pfam" id="PF13847">
    <property type="entry name" value="Methyltransf_31"/>
    <property type="match status" value="1"/>
</dbReference>
<evidence type="ECO:0000259" key="1">
    <source>
        <dbReference type="Pfam" id="PF13847"/>
    </source>
</evidence>
<dbReference type="Gene3D" id="3.40.50.150">
    <property type="entry name" value="Vaccinia Virus protein VP39"/>
    <property type="match status" value="1"/>
</dbReference>